<organism evidence="1 2">
    <name type="scientific">Paspalum notatum var. saurae</name>
    <dbReference type="NCBI Taxonomy" id="547442"/>
    <lineage>
        <taxon>Eukaryota</taxon>
        <taxon>Viridiplantae</taxon>
        <taxon>Streptophyta</taxon>
        <taxon>Embryophyta</taxon>
        <taxon>Tracheophyta</taxon>
        <taxon>Spermatophyta</taxon>
        <taxon>Magnoliopsida</taxon>
        <taxon>Liliopsida</taxon>
        <taxon>Poales</taxon>
        <taxon>Poaceae</taxon>
        <taxon>PACMAD clade</taxon>
        <taxon>Panicoideae</taxon>
        <taxon>Andropogonodae</taxon>
        <taxon>Paspaleae</taxon>
        <taxon>Paspalinae</taxon>
        <taxon>Paspalum</taxon>
    </lineage>
</organism>
<dbReference type="EMBL" id="CP144754">
    <property type="protein sequence ID" value="WVZ96138.1"/>
    <property type="molecule type" value="Genomic_DNA"/>
</dbReference>
<reference evidence="1 2" key="1">
    <citation type="submission" date="2024-02" db="EMBL/GenBank/DDBJ databases">
        <title>High-quality chromosome-scale genome assembly of Pensacola bahiagrass (Paspalum notatum Flugge var. saurae).</title>
        <authorList>
            <person name="Vega J.M."/>
            <person name="Podio M."/>
            <person name="Orjuela J."/>
            <person name="Siena L.A."/>
            <person name="Pessino S.C."/>
            <person name="Combes M.C."/>
            <person name="Mariac C."/>
            <person name="Albertini E."/>
            <person name="Pupilli F."/>
            <person name="Ortiz J.P.A."/>
            <person name="Leblanc O."/>
        </authorList>
    </citation>
    <scope>NUCLEOTIDE SEQUENCE [LARGE SCALE GENOMIC DNA]</scope>
    <source>
        <strain evidence="1">R1</strain>
        <tissue evidence="1">Leaf</tissue>
    </source>
</reference>
<accession>A0AAQ3UPA5</accession>
<dbReference type="AlphaFoldDB" id="A0AAQ3UPA5"/>
<evidence type="ECO:0000313" key="1">
    <source>
        <dbReference type="EMBL" id="WVZ96138.1"/>
    </source>
</evidence>
<dbReference type="Proteomes" id="UP001341281">
    <property type="component" value="Chromosome 10"/>
</dbReference>
<keyword evidence="2" id="KW-1185">Reference proteome</keyword>
<sequence length="72" mass="7826">MGLTTQRVSPSKRGCAAVSESSLDDNRFRLRGVAPVAPSGWWKKPRVRPWSGGARPLILAVLPFPIEEPNGT</sequence>
<protein>
    <submittedName>
        <fullName evidence="1">Uncharacterized protein</fullName>
    </submittedName>
</protein>
<proteinExistence type="predicted"/>
<name>A0AAQ3UPA5_PASNO</name>
<gene>
    <name evidence="1" type="ORF">U9M48_041810</name>
</gene>
<evidence type="ECO:0000313" key="2">
    <source>
        <dbReference type="Proteomes" id="UP001341281"/>
    </source>
</evidence>